<dbReference type="PANTHER" id="PTHR35936:SF17">
    <property type="entry name" value="ARGININE-BINDING EXTRACELLULAR PROTEIN ARTP"/>
    <property type="match status" value="1"/>
</dbReference>
<dbReference type="SUPFAM" id="SSF53850">
    <property type="entry name" value="Periplasmic binding protein-like II"/>
    <property type="match status" value="1"/>
</dbReference>
<dbReference type="InterPro" id="IPR001638">
    <property type="entry name" value="Solute-binding_3/MltF_N"/>
</dbReference>
<keyword evidence="1" id="KW-0732">Signal</keyword>
<evidence type="ECO:0000256" key="1">
    <source>
        <dbReference type="ARBA" id="ARBA00022729"/>
    </source>
</evidence>
<dbReference type="Gene3D" id="3.40.190.10">
    <property type="entry name" value="Periplasmic binding protein-like II"/>
    <property type="match status" value="2"/>
</dbReference>
<dbReference type="PANTHER" id="PTHR35936">
    <property type="entry name" value="MEMBRANE-BOUND LYTIC MUREIN TRANSGLYCOSYLASE F"/>
    <property type="match status" value="1"/>
</dbReference>
<evidence type="ECO:0000313" key="4">
    <source>
        <dbReference type="Proteomes" id="UP001597158"/>
    </source>
</evidence>
<protein>
    <submittedName>
        <fullName evidence="3">Quinoprotein dehydrogenase-associated putative ABC transporter substrate-binding protein</fullName>
    </submittedName>
</protein>
<comment type="caution">
    <text evidence="3">The sequence shown here is derived from an EMBL/GenBank/DDBJ whole genome shotgun (WGS) entry which is preliminary data.</text>
</comment>
<dbReference type="RefSeq" id="WP_002944319.1">
    <property type="nucleotide sequence ID" value="NZ_JARQZE010000019.1"/>
</dbReference>
<keyword evidence="4" id="KW-1185">Reference proteome</keyword>
<evidence type="ECO:0000313" key="3">
    <source>
        <dbReference type="EMBL" id="MFD1265725.1"/>
    </source>
</evidence>
<sequence length="298" mass="33103">MTESQARRPRVPHLAAGSVGALSAILLLLAPVEAHAEQGKANGRDALRVCQDPNNMPFSNAGEEGFENRIAELFGKHLGVPVTYFNYPQRFVFIRNTLRYKLPGEDYPCDVIIGLPVGFDQVAVTKPYYRSTYAMVIPPGKGLDDVATVDDFLALGQERLGKLRIGLYDKSPVSKWMDRHNLVDQGVPYQTINVAMDHYVGDIIDKDLVSGKIDVAIVWGPVAGYYARQVDPPLKVVPLKSEPGIQFDFAFGMGIRRGEPEWQKQIEGFLDSHQGEIQDILKAYHVPLIDLDQRTAAN</sequence>
<reference evidence="4" key="1">
    <citation type="journal article" date="2019" name="Int. J. Syst. Evol. Microbiol.">
        <title>The Global Catalogue of Microorganisms (GCM) 10K type strain sequencing project: providing services to taxonomists for standard genome sequencing and annotation.</title>
        <authorList>
            <consortium name="The Broad Institute Genomics Platform"/>
            <consortium name="The Broad Institute Genome Sequencing Center for Infectious Disease"/>
            <person name="Wu L."/>
            <person name="Ma J."/>
        </authorList>
    </citation>
    <scope>NUCLEOTIDE SEQUENCE [LARGE SCALE GENOMIC DNA]</scope>
    <source>
        <strain evidence="4">CCUG 48884</strain>
    </source>
</reference>
<dbReference type="Proteomes" id="UP001597158">
    <property type="component" value="Unassembled WGS sequence"/>
</dbReference>
<dbReference type="EMBL" id="JBHTMC010000036">
    <property type="protein sequence ID" value="MFD1265725.1"/>
    <property type="molecule type" value="Genomic_DNA"/>
</dbReference>
<dbReference type="InterPro" id="IPR022448">
    <property type="entry name" value="Quinoprotein_dehydrogenase"/>
</dbReference>
<organism evidence="3 4">
    <name type="scientific">Thauera mechernichensis</name>
    <dbReference type="NCBI Taxonomy" id="82788"/>
    <lineage>
        <taxon>Bacteria</taxon>
        <taxon>Pseudomonadati</taxon>
        <taxon>Pseudomonadota</taxon>
        <taxon>Betaproteobacteria</taxon>
        <taxon>Rhodocyclales</taxon>
        <taxon>Zoogloeaceae</taxon>
        <taxon>Thauera</taxon>
    </lineage>
</organism>
<proteinExistence type="predicted"/>
<dbReference type="NCBIfam" id="TIGR03871">
    <property type="entry name" value="ABC_peri_MoxJ_2"/>
    <property type="match status" value="1"/>
</dbReference>
<accession>A0ABW3WIT0</accession>
<name>A0ABW3WIT0_9RHOO</name>
<dbReference type="SMART" id="SM00062">
    <property type="entry name" value="PBPb"/>
    <property type="match status" value="1"/>
</dbReference>
<feature type="domain" description="Solute-binding protein family 3/N-terminal" evidence="2">
    <location>
        <begin position="46"/>
        <end position="288"/>
    </location>
</feature>
<evidence type="ECO:0000259" key="2">
    <source>
        <dbReference type="SMART" id="SM00062"/>
    </source>
</evidence>
<gene>
    <name evidence="3" type="ORF">ACFQ4M_19285</name>
</gene>